<keyword evidence="1" id="KW-0500">Molybdenum</keyword>
<dbReference type="Pfam" id="PF20256">
    <property type="entry name" value="MoCoBD_2"/>
    <property type="match status" value="1"/>
</dbReference>
<name>A0A076ERZ9_RHOOP</name>
<dbReference type="eggNOG" id="COG1529">
    <property type="taxonomic scope" value="Bacteria"/>
</dbReference>
<dbReference type="Gene3D" id="3.90.1170.50">
    <property type="entry name" value="Aldehyde oxidase/xanthine dehydrogenase, a/b hammerhead"/>
    <property type="match status" value="1"/>
</dbReference>
<sequence>MMTNLTEPAVSTRNKSWIGESIRRREDERLLTGKALFAADIDLPHQLHLRIVRSTYAHARVLAVDVADAKRHPGVRLVLTGDDLAHLGTIPLQDLGYHEDYPQIETFTQPPLATDRVLYVGQPVAAVLAEDPYVAEDAAELVTVDYEVLPAVLDPVEALATDVELYPGVGNEGVRIEKGYGDVDAAFQKAAHIVSHEYRTGRHSGVPMETRNCVVQPDPGRDVLFVSGIVHVHDSQKVLARILGMPDTSVRMRHSEIGGNFGVKGDIFPEYVVAAWAARHLGRPVKWVEDRSEHMVATSHAREQVHRLEAALDADGRILGLRDEIFHNHGAYFRQAEPLVSDITSVIVVGPYRIPSYSVTLHAVLTNKTPVAAYRGPGRYESTFARERLLDLASQSVGISAIEIRRRNLLTASDLPWNPGIEMVHEPYHFVSGDPAEHLDKALTHIDWDSWLTETEQLRGEGKSVGIGVGVLMDKAGLGLYETGAVEVSAAGRVRVLTGASSVGQGIETVLSQIAAEHLQIDPERIDVVHSDTDLVPDGVGSWSSRSTVLAGGAVREAALAVVAKAKRLASTMLDVPEERLRLVEGAIADSESEASISLYEIAGRRDPYTARLEDDEPGLAAHAVYRNNEMNYPYGVTIVQIEVDPATGGHTFRRFFTTTEAGRMINPMTTRGQIIGAAVQGIGGALYEEFAYEEDGTPIATSFMDYLLPAAQEMPDVDIFVTEDAPSPDNPLRAKGLGEVGIIAVGAAVAAALDDAIGDGLHTDRIPVTPQRIFERCRSRNKTAD</sequence>
<dbReference type="Proteomes" id="UP000028488">
    <property type="component" value="Chromosome"/>
</dbReference>
<dbReference type="GO" id="GO:0016491">
    <property type="term" value="F:oxidoreductase activity"/>
    <property type="evidence" value="ECO:0007669"/>
    <property type="project" value="UniProtKB-KW"/>
</dbReference>
<dbReference type="Pfam" id="PF02738">
    <property type="entry name" value="MoCoBD_1"/>
    <property type="match status" value="1"/>
</dbReference>
<evidence type="ECO:0000259" key="3">
    <source>
        <dbReference type="SMART" id="SM01008"/>
    </source>
</evidence>
<reference evidence="4 5" key="1">
    <citation type="submission" date="2014-07" db="EMBL/GenBank/DDBJ databases">
        <title>Genome Sequence of Rhodococcus opacus Strain R7, a Biodegrader of Mono- and Polycyclic Aromatic Hydrocarbons.</title>
        <authorList>
            <person name="Di Gennaro P."/>
            <person name="Zampolli J."/>
            <person name="Presti I."/>
            <person name="Cappelletti M."/>
            <person name="D'Ursi P."/>
            <person name="Orro A."/>
            <person name="Mezzelani A."/>
            <person name="Milanesi L."/>
        </authorList>
    </citation>
    <scope>NUCLEOTIDE SEQUENCE [LARGE SCALE GENOMIC DNA]</scope>
    <source>
        <strain evidence="4 5">R7</strain>
    </source>
</reference>
<dbReference type="InterPro" id="IPR037165">
    <property type="entry name" value="AldOxase/xan_DH_Mopterin-bd_sf"/>
</dbReference>
<dbReference type="Gene3D" id="3.30.365.10">
    <property type="entry name" value="Aldehyde oxidase/xanthine dehydrogenase, molybdopterin binding domain"/>
    <property type="match status" value="4"/>
</dbReference>
<dbReference type="SUPFAM" id="SSF56003">
    <property type="entry name" value="Molybdenum cofactor-binding domain"/>
    <property type="match status" value="1"/>
</dbReference>
<organism evidence="4 5">
    <name type="scientific">Rhodococcus opacus</name>
    <name type="common">Nocardia opaca</name>
    <dbReference type="NCBI Taxonomy" id="37919"/>
    <lineage>
        <taxon>Bacteria</taxon>
        <taxon>Bacillati</taxon>
        <taxon>Actinomycetota</taxon>
        <taxon>Actinomycetes</taxon>
        <taxon>Mycobacteriales</taxon>
        <taxon>Nocardiaceae</taxon>
        <taxon>Rhodococcus</taxon>
    </lineage>
</organism>
<dbReference type="SUPFAM" id="SSF54665">
    <property type="entry name" value="CO dehydrogenase molybdoprotein N-domain-like"/>
    <property type="match status" value="1"/>
</dbReference>
<feature type="domain" description="Aldehyde oxidase/xanthine dehydrogenase a/b hammerhead" evidence="3">
    <location>
        <begin position="32"/>
        <end position="150"/>
    </location>
</feature>
<dbReference type="PANTHER" id="PTHR11908:SF132">
    <property type="entry name" value="ALDEHYDE OXIDASE 1-RELATED"/>
    <property type="match status" value="1"/>
</dbReference>
<dbReference type="InterPro" id="IPR036856">
    <property type="entry name" value="Ald_Oxase/Xan_DH_a/b_sf"/>
</dbReference>
<dbReference type="PANTHER" id="PTHR11908">
    <property type="entry name" value="XANTHINE DEHYDROGENASE"/>
    <property type="match status" value="1"/>
</dbReference>
<evidence type="ECO:0000313" key="4">
    <source>
        <dbReference type="EMBL" id="AII08017.1"/>
    </source>
</evidence>
<evidence type="ECO:0000313" key="5">
    <source>
        <dbReference type="Proteomes" id="UP000028488"/>
    </source>
</evidence>
<dbReference type="EMBL" id="CP008947">
    <property type="protein sequence ID" value="AII08017.1"/>
    <property type="molecule type" value="Genomic_DNA"/>
</dbReference>
<dbReference type="GO" id="GO:0005506">
    <property type="term" value="F:iron ion binding"/>
    <property type="evidence" value="ECO:0007669"/>
    <property type="project" value="InterPro"/>
</dbReference>
<accession>A0A076ERZ9</accession>
<dbReference type="AlphaFoldDB" id="A0A076ERZ9"/>
<proteinExistence type="predicted"/>
<evidence type="ECO:0000256" key="2">
    <source>
        <dbReference type="ARBA" id="ARBA00023002"/>
    </source>
</evidence>
<protein>
    <submittedName>
        <fullName evidence="4">Xanthine dehydrogenase</fullName>
    </submittedName>
</protein>
<dbReference type="InterPro" id="IPR000674">
    <property type="entry name" value="Ald_Oxase/Xan_DH_a/b"/>
</dbReference>
<keyword evidence="2" id="KW-0560">Oxidoreductase</keyword>
<dbReference type="InterPro" id="IPR016208">
    <property type="entry name" value="Ald_Oxase/xanthine_DH-like"/>
</dbReference>
<gene>
    <name evidence="4" type="ORF">EP51_26665</name>
</gene>
<dbReference type="Pfam" id="PF01315">
    <property type="entry name" value="Ald_Xan_dh_C"/>
    <property type="match status" value="1"/>
</dbReference>
<dbReference type="InterPro" id="IPR046867">
    <property type="entry name" value="AldOxase/xan_DH_MoCoBD2"/>
</dbReference>
<evidence type="ECO:0000256" key="1">
    <source>
        <dbReference type="ARBA" id="ARBA00022505"/>
    </source>
</evidence>
<dbReference type="SMART" id="SM01008">
    <property type="entry name" value="Ald_Xan_dh_C"/>
    <property type="match status" value="1"/>
</dbReference>
<dbReference type="InterPro" id="IPR008274">
    <property type="entry name" value="AldOxase/xan_DH_MoCoBD1"/>
</dbReference>